<dbReference type="InterPro" id="IPR036291">
    <property type="entry name" value="NAD(P)-bd_dom_sf"/>
</dbReference>
<evidence type="ECO:0000313" key="3">
    <source>
        <dbReference type="Proteomes" id="UP000004881"/>
    </source>
</evidence>
<sequence length="51" mass="5323">MSVWLRVAWHAVRQSKAAPGAMAVVVGAGPIGLGIILAPNAHGIGYYARHM</sequence>
<evidence type="ECO:0000256" key="1">
    <source>
        <dbReference type="SAM" id="Phobius"/>
    </source>
</evidence>
<evidence type="ECO:0000313" key="2">
    <source>
        <dbReference type="EMBL" id="GAB46376.1"/>
    </source>
</evidence>
<evidence type="ECO:0008006" key="4">
    <source>
        <dbReference type="Google" id="ProtNLM"/>
    </source>
</evidence>
<dbReference type="Proteomes" id="UP000004881">
    <property type="component" value="Unassembled WGS sequence"/>
</dbReference>
<dbReference type="EMBL" id="BAFD01000115">
    <property type="protein sequence ID" value="GAB46376.1"/>
    <property type="molecule type" value="Genomic_DNA"/>
</dbReference>
<name>A0ABQ0HKG9_9ACTN</name>
<feature type="transmembrane region" description="Helical" evidence="1">
    <location>
        <begin position="20"/>
        <end position="41"/>
    </location>
</feature>
<proteinExistence type="predicted"/>
<keyword evidence="3" id="KW-1185">Reference proteome</keyword>
<keyword evidence="1" id="KW-1133">Transmembrane helix</keyword>
<organism evidence="2 3">
    <name type="scientific">Gordonia terrae NBRC 100016</name>
    <dbReference type="NCBI Taxonomy" id="1089454"/>
    <lineage>
        <taxon>Bacteria</taxon>
        <taxon>Bacillati</taxon>
        <taxon>Actinomycetota</taxon>
        <taxon>Actinomycetes</taxon>
        <taxon>Mycobacteriales</taxon>
        <taxon>Gordoniaceae</taxon>
        <taxon>Gordonia</taxon>
    </lineage>
</organism>
<dbReference type="Gene3D" id="3.40.50.720">
    <property type="entry name" value="NAD(P)-binding Rossmann-like Domain"/>
    <property type="match status" value="1"/>
</dbReference>
<reference evidence="2 3" key="1">
    <citation type="submission" date="2012-02" db="EMBL/GenBank/DDBJ databases">
        <title>Whole genome shotgun sequence of Gordonia terrae NBRC 100016.</title>
        <authorList>
            <person name="Takarada H."/>
            <person name="Hosoyama A."/>
            <person name="Tsuchikane K."/>
            <person name="Katsumata H."/>
            <person name="Yamazaki S."/>
            <person name="Fujita N."/>
        </authorList>
    </citation>
    <scope>NUCLEOTIDE SEQUENCE [LARGE SCALE GENOMIC DNA]</scope>
    <source>
        <strain evidence="2 3">NBRC 100016</strain>
    </source>
</reference>
<dbReference type="SUPFAM" id="SSF51735">
    <property type="entry name" value="NAD(P)-binding Rossmann-fold domains"/>
    <property type="match status" value="1"/>
</dbReference>
<protein>
    <recommendedName>
        <fullName evidence="4">Oxidoreductase</fullName>
    </recommendedName>
</protein>
<accession>A0ABQ0HKG9</accession>
<keyword evidence="1" id="KW-0812">Transmembrane</keyword>
<gene>
    <name evidence="2" type="ORF">GOTRE_150_01190</name>
</gene>
<comment type="caution">
    <text evidence="2">The sequence shown here is derived from an EMBL/GenBank/DDBJ whole genome shotgun (WGS) entry which is preliminary data.</text>
</comment>
<keyword evidence="1" id="KW-0472">Membrane</keyword>